<keyword evidence="3" id="KW-0732">Signal</keyword>
<dbReference type="Proteomes" id="UP000226192">
    <property type="component" value="Unassembled WGS sequence"/>
</dbReference>
<dbReference type="SUPFAM" id="SSF53474">
    <property type="entry name" value="alpha/beta-Hydrolases"/>
    <property type="match status" value="1"/>
</dbReference>
<evidence type="ECO:0000256" key="3">
    <source>
        <dbReference type="RuleBase" id="RU361235"/>
    </source>
</evidence>
<evidence type="ECO:0000256" key="1">
    <source>
        <dbReference type="ARBA" id="ARBA00005964"/>
    </source>
</evidence>
<comment type="similarity">
    <text evidence="1 3">Belongs to the type-B carboxylesterase/lipase family.</text>
</comment>
<dbReference type="PROSITE" id="PS00122">
    <property type="entry name" value="CARBOXYLESTERASE_B_1"/>
    <property type="match status" value="1"/>
</dbReference>
<sequence>MLGRRLCIAAALVATASARLALDKDEEPPIVDLGYAVHQARYHEDDDLYTFKNIRFAEPPLHQYRFKPSVPVQAVNRTINDGSFGYHCMQAAPEWQLVVECKKRGLPPYLVRKIFEGNRKQNEDCLFLDVVVPRILFEPQNVARRDSTGAKGAPVMVWIYGGAYVFGQKDEKTFNPSGLIAKSFEMGGPGIIYVAMNYRLGMYGWLNVPGDDAIFPNVALQDQLLALEWVKKYIHLFGGDPDQITVFGESAGGGSIMHHITGNGGNNNLPFQRALLQSPGWQTVLDLEATWARTLQTASEIAKRDIRNGAELASLNSKTLFKINNKVVADSPETTYSFGPSVDGGYVTDLPGVLLLKGQFNSSLGLMMGHNSNEGLIWTTPSVRTPAGLRAKFDDVLPNIPLENVDFLLNHLYPIPPQVDYTNHVARALFLFSEAFFTCNTRYLATAFGNMTWNYRFQVPPGQHAQDVPYTFFHGKKTKTIIPSVAEQMQFYFTNFAMYGTPNQREAPVWPVYDSEARIVTFGQDGLGFDLDDTKNERCDYWQKGEYRTI</sequence>
<dbReference type="InterPro" id="IPR002018">
    <property type="entry name" value="CarbesteraseB"/>
</dbReference>
<dbReference type="PROSITE" id="PS00941">
    <property type="entry name" value="CARBOXYLESTERASE_B_2"/>
    <property type="match status" value="1"/>
</dbReference>
<reference evidence="5 6" key="1">
    <citation type="submission" date="2017-06" db="EMBL/GenBank/DDBJ databases">
        <title>Ant-infecting Ophiocordyceps genomes reveal a high diversity of potential behavioral manipulation genes and a possible major role for enterotoxins.</title>
        <authorList>
            <person name="De Bekker C."/>
            <person name="Evans H.C."/>
            <person name="Brachmann A."/>
            <person name="Hughes D.P."/>
        </authorList>
    </citation>
    <scope>NUCLEOTIDE SEQUENCE [LARGE SCALE GENOMIC DNA]</scope>
    <source>
        <strain evidence="5 6">Map64</strain>
    </source>
</reference>
<dbReference type="PANTHER" id="PTHR11559">
    <property type="entry name" value="CARBOXYLESTERASE"/>
    <property type="match status" value="1"/>
</dbReference>
<evidence type="ECO:0000313" key="6">
    <source>
        <dbReference type="Proteomes" id="UP000226192"/>
    </source>
</evidence>
<feature type="signal peptide" evidence="3">
    <location>
        <begin position="1"/>
        <end position="18"/>
    </location>
</feature>
<feature type="chain" id="PRO_5011822365" description="Carboxylic ester hydrolase" evidence="3">
    <location>
        <begin position="19"/>
        <end position="550"/>
    </location>
</feature>
<proteinExistence type="inferred from homology"/>
<comment type="caution">
    <text evidence="5">The sequence shown here is derived from an EMBL/GenBank/DDBJ whole genome shotgun (WGS) entry which is preliminary data.</text>
</comment>
<dbReference type="GO" id="GO:0016787">
    <property type="term" value="F:hydrolase activity"/>
    <property type="evidence" value="ECO:0007669"/>
    <property type="project" value="UniProtKB-KW"/>
</dbReference>
<dbReference type="Pfam" id="PF00135">
    <property type="entry name" value="COesterase"/>
    <property type="match status" value="1"/>
</dbReference>
<feature type="domain" description="Carboxylesterase type B" evidence="4">
    <location>
        <begin position="44"/>
        <end position="542"/>
    </location>
</feature>
<gene>
    <name evidence="5" type="ORF">CDD81_276</name>
</gene>
<keyword evidence="6" id="KW-1185">Reference proteome</keyword>
<dbReference type="InterPro" id="IPR019819">
    <property type="entry name" value="Carboxylesterase_B_CS"/>
</dbReference>
<dbReference type="InterPro" id="IPR029058">
    <property type="entry name" value="AB_hydrolase_fold"/>
</dbReference>
<dbReference type="STRING" id="1399860.A0A2C5X8P3"/>
<organism evidence="5 6">
    <name type="scientific">Ophiocordyceps australis</name>
    <dbReference type="NCBI Taxonomy" id="1399860"/>
    <lineage>
        <taxon>Eukaryota</taxon>
        <taxon>Fungi</taxon>
        <taxon>Dikarya</taxon>
        <taxon>Ascomycota</taxon>
        <taxon>Pezizomycotina</taxon>
        <taxon>Sordariomycetes</taxon>
        <taxon>Hypocreomycetidae</taxon>
        <taxon>Hypocreales</taxon>
        <taxon>Ophiocordycipitaceae</taxon>
        <taxon>Ophiocordyceps</taxon>
    </lineage>
</organism>
<dbReference type="InterPro" id="IPR019826">
    <property type="entry name" value="Carboxylesterase_B_AS"/>
</dbReference>
<evidence type="ECO:0000256" key="2">
    <source>
        <dbReference type="ARBA" id="ARBA00022801"/>
    </source>
</evidence>
<accession>A0A2C5X8P3</accession>
<protein>
    <recommendedName>
        <fullName evidence="3">Carboxylic ester hydrolase</fullName>
        <ecNumber evidence="3">3.1.1.-</ecNumber>
    </recommendedName>
</protein>
<name>A0A2C5X8P3_9HYPO</name>
<evidence type="ECO:0000313" key="5">
    <source>
        <dbReference type="EMBL" id="PHH61539.1"/>
    </source>
</evidence>
<dbReference type="InterPro" id="IPR050309">
    <property type="entry name" value="Type-B_Carboxylest/Lipase"/>
</dbReference>
<dbReference type="OrthoDB" id="408631at2759"/>
<keyword evidence="2 3" id="KW-0378">Hydrolase</keyword>
<dbReference type="AlphaFoldDB" id="A0A2C5X8P3"/>
<dbReference type="EMBL" id="NJET01000100">
    <property type="protein sequence ID" value="PHH61539.1"/>
    <property type="molecule type" value="Genomic_DNA"/>
</dbReference>
<evidence type="ECO:0000259" key="4">
    <source>
        <dbReference type="Pfam" id="PF00135"/>
    </source>
</evidence>
<dbReference type="Gene3D" id="3.40.50.1820">
    <property type="entry name" value="alpha/beta hydrolase"/>
    <property type="match status" value="1"/>
</dbReference>
<dbReference type="EC" id="3.1.1.-" evidence="3"/>